<evidence type="ECO:0000256" key="4">
    <source>
        <dbReference type="ARBA" id="ARBA00022833"/>
    </source>
</evidence>
<dbReference type="InterPro" id="IPR001915">
    <property type="entry name" value="Peptidase_M48"/>
</dbReference>
<evidence type="ECO:0000259" key="7">
    <source>
        <dbReference type="Pfam" id="PF01435"/>
    </source>
</evidence>
<organism evidence="8 9">
    <name type="scientific">Fluviibacter phosphoraccumulans</name>
    <dbReference type="NCBI Taxonomy" id="1751046"/>
    <lineage>
        <taxon>Bacteria</taxon>
        <taxon>Pseudomonadati</taxon>
        <taxon>Pseudomonadota</taxon>
        <taxon>Betaproteobacteria</taxon>
        <taxon>Rhodocyclales</taxon>
        <taxon>Fluviibacteraceae</taxon>
        <taxon>Fluviibacter</taxon>
    </lineage>
</organism>
<dbReference type="PANTHER" id="PTHR22726">
    <property type="entry name" value="METALLOENDOPEPTIDASE OMA1"/>
    <property type="match status" value="1"/>
</dbReference>
<sequence>MYGARELITGVVVCALLAACAPTTQRVRVDSGAAQVEAQKQRQVALQAFVEDQMRLMRVSYPLLTKGADLCGDDIRFTTGMALANQATLLGEDFRESAQKAYQLSDQVQVMYVVPGSAADKAGIRTGDTLRYIDEWAIPTGADAVRQSLDQLQVRTQTGKPVRVDIIRKERGQSLLITPDRACAYPVVLGGGDEVNAYADGKQVIVQRGMMRFAQSDTELALVVSHEIAHNSMGHMRAKMTNYALGSILDIAAQVLLKVPTQGLFGNLGGNAHSQGFEAEADYVGLYIMAQSGGNIENAPQFWRRMATLSPNAIKSSHMASHPATPERFLALEETVKEIRAKQRAGKPLIPNLKNAPDLAADQFIPPEKSQASP</sequence>
<dbReference type="PROSITE" id="PS51257">
    <property type="entry name" value="PROKAR_LIPOPROTEIN"/>
    <property type="match status" value="1"/>
</dbReference>
<keyword evidence="1 6" id="KW-0645">Protease</keyword>
<evidence type="ECO:0000256" key="1">
    <source>
        <dbReference type="ARBA" id="ARBA00022670"/>
    </source>
</evidence>
<keyword evidence="9" id="KW-1185">Reference proteome</keyword>
<dbReference type="CDD" id="cd07342">
    <property type="entry name" value="M48C_Oma1_like"/>
    <property type="match status" value="1"/>
</dbReference>
<comment type="cofactor">
    <cofactor evidence="6">
        <name>Zn(2+)</name>
        <dbReference type="ChEBI" id="CHEBI:29105"/>
    </cofactor>
    <text evidence="6">Binds 1 zinc ion per subunit.</text>
</comment>
<dbReference type="AlphaFoldDB" id="A0A679HRR8"/>
<feature type="domain" description="Peptidase M48" evidence="7">
    <location>
        <begin position="192"/>
        <end position="335"/>
    </location>
</feature>
<dbReference type="Pfam" id="PF01435">
    <property type="entry name" value="Peptidase_M48"/>
    <property type="match status" value="1"/>
</dbReference>
<keyword evidence="3 6" id="KW-0378">Hydrolase</keyword>
<keyword evidence="5 6" id="KW-0482">Metalloprotease</keyword>
<dbReference type="GO" id="GO:0016020">
    <property type="term" value="C:membrane"/>
    <property type="evidence" value="ECO:0007669"/>
    <property type="project" value="TreeGrafter"/>
</dbReference>
<evidence type="ECO:0000256" key="5">
    <source>
        <dbReference type="ARBA" id="ARBA00023049"/>
    </source>
</evidence>
<dbReference type="GO" id="GO:0051603">
    <property type="term" value="P:proteolysis involved in protein catabolic process"/>
    <property type="evidence" value="ECO:0007669"/>
    <property type="project" value="TreeGrafter"/>
</dbReference>
<evidence type="ECO:0000256" key="3">
    <source>
        <dbReference type="ARBA" id="ARBA00022801"/>
    </source>
</evidence>
<name>A0A679HRR8_9RHOO</name>
<reference evidence="9" key="1">
    <citation type="submission" date="2020-01" db="EMBL/GenBank/DDBJ databases">
        <title>Phosphoaccumulans saitamaens gen. nov., sp. nov., a polyphosphate accumulating bacterium isolated from surface river water.</title>
        <authorList>
            <person name="Watanabe K."/>
            <person name="Suda W."/>
        </authorList>
    </citation>
    <scope>NUCLEOTIDE SEQUENCE [LARGE SCALE GENOMIC DNA]</scope>
    <source>
        <strain evidence="9">ICHIAU1</strain>
    </source>
</reference>
<accession>A0A679HRR8</accession>
<dbReference type="Gene3D" id="3.30.2010.10">
    <property type="entry name" value="Metalloproteases ('zincins'), catalytic domain"/>
    <property type="match status" value="1"/>
</dbReference>
<dbReference type="EMBL" id="AP022345">
    <property type="protein sequence ID" value="BBU69000.1"/>
    <property type="molecule type" value="Genomic_DNA"/>
</dbReference>
<dbReference type="InterPro" id="IPR036034">
    <property type="entry name" value="PDZ_sf"/>
</dbReference>
<evidence type="ECO:0000313" key="8">
    <source>
        <dbReference type="EMBL" id="BBU69000.1"/>
    </source>
</evidence>
<dbReference type="InterPro" id="IPR051156">
    <property type="entry name" value="Mito/Outer_Membr_Metalloprot"/>
</dbReference>
<gene>
    <name evidence="8" type="ORF">ICHIAU1_12830</name>
</gene>
<dbReference type="GO" id="GO:0004222">
    <property type="term" value="F:metalloendopeptidase activity"/>
    <property type="evidence" value="ECO:0007669"/>
    <property type="project" value="InterPro"/>
</dbReference>
<proteinExistence type="inferred from homology"/>
<keyword evidence="2" id="KW-0479">Metal-binding</keyword>
<dbReference type="OrthoDB" id="8775841at2"/>
<evidence type="ECO:0000256" key="2">
    <source>
        <dbReference type="ARBA" id="ARBA00022723"/>
    </source>
</evidence>
<evidence type="ECO:0000256" key="6">
    <source>
        <dbReference type="RuleBase" id="RU003983"/>
    </source>
</evidence>
<comment type="similarity">
    <text evidence="6">Belongs to the peptidase M48 family.</text>
</comment>
<keyword evidence="4 6" id="KW-0862">Zinc</keyword>
<protein>
    <recommendedName>
        <fullName evidence="7">Peptidase M48 domain-containing protein</fullName>
    </recommendedName>
</protein>
<dbReference type="Gene3D" id="2.30.42.10">
    <property type="match status" value="1"/>
</dbReference>
<dbReference type="RefSeq" id="WP_162071243.1">
    <property type="nucleotide sequence ID" value="NZ_AP019011.1"/>
</dbReference>
<dbReference type="PANTHER" id="PTHR22726:SF1">
    <property type="entry name" value="METALLOENDOPEPTIDASE OMA1, MITOCHONDRIAL"/>
    <property type="match status" value="1"/>
</dbReference>
<dbReference type="GO" id="GO:0046872">
    <property type="term" value="F:metal ion binding"/>
    <property type="evidence" value="ECO:0007669"/>
    <property type="project" value="UniProtKB-KW"/>
</dbReference>
<dbReference type="Proteomes" id="UP000463961">
    <property type="component" value="Chromosome"/>
</dbReference>
<evidence type="ECO:0000313" key="9">
    <source>
        <dbReference type="Proteomes" id="UP000463961"/>
    </source>
</evidence>
<dbReference type="SUPFAM" id="SSF50156">
    <property type="entry name" value="PDZ domain-like"/>
    <property type="match status" value="1"/>
</dbReference>